<proteinExistence type="inferred from homology"/>
<keyword evidence="10" id="KW-0234">DNA repair</keyword>
<evidence type="ECO:0000256" key="14">
    <source>
        <dbReference type="ARBA" id="ARBA00044632"/>
    </source>
</evidence>
<evidence type="ECO:0000256" key="10">
    <source>
        <dbReference type="ARBA" id="ARBA00023204"/>
    </source>
</evidence>
<dbReference type="PANTHER" id="PTHR22993">
    <property type="entry name" value="FORMAMIDOPYRIMIDINE-DNA GLYCOSYLASE"/>
    <property type="match status" value="1"/>
</dbReference>
<gene>
    <name evidence="18" type="ORF">JF887_07260</name>
</gene>
<comment type="caution">
    <text evidence="18">The sequence shown here is derived from an EMBL/GenBank/DDBJ whole genome shotgun (WGS) entry which is preliminary data.</text>
</comment>
<dbReference type="InterPro" id="IPR012319">
    <property type="entry name" value="FPG_cat"/>
</dbReference>
<dbReference type="SUPFAM" id="SSF57716">
    <property type="entry name" value="Glucocorticoid receptor-like (DNA-binding domain)"/>
    <property type="match status" value="1"/>
</dbReference>
<evidence type="ECO:0000256" key="4">
    <source>
        <dbReference type="ARBA" id="ARBA00022723"/>
    </source>
</evidence>
<dbReference type="SUPFAM" id="SSF46946">
    <property type="entry name" value="S13-like H2TH domain"/>
    <property type="match status" value="1"/>
</dbReference>
<evidence type="ECO:0000256" key="13">
    <source>
        <dbReference type="ARBA" id="ARBA00023295"/>
    </source>
</evidence>
<keyword evidence="9" id="KW-0238">DNA-binding</keyword>
<dbReference type="PROSITE" id="PS51066">
    <property type="entry name" value="ZF_FPG_2"/>
    <property type="match status" value="1"/>
</dbReference>
<keyword evidence="7" id="KW-0378">Hydrolase</keyword>
<dbReference type="GO" id="GO:0140078">
    <property type="term" value="F:class I DNA-(apurinic or apyrimidinic site) endonuclease activity"/>
    <property type="evidence" value="ECO:0007669"/>
    <property type="project" value="UniProtKB-EC"/>
</dbReference>
<dbReference type="CDD" id="cd08973">
    <property type="entry name" value="BaFpgNei_N_1"/>
    <property type="match status" value="1"/>
</dbReference>
<dbReference type="AlphaFoldDB" id="A0A934NGE8"/>
<dbReference type="InterPro" id="IPR010663">
    <property type="entry name" value="Znf_FPG/IleRS"/>
</dbReference>
<dbReference type="Gene3D" id="1.10.8.50">
    <property type="match status" value="1"/>
</dbReference>
<dbReference type="InterPro" id="IPR000214">
    <property type="entry name" value="Znf_DNA_glyclase/AP_lyase"/>
</dbReference>
<keyword evidence="8" id="KW-0862">Zinc</keyword>
<feature type="domain" description="Formamidopyrimidine-DNA glycosylase catalytic" evidence="17">
    <location>
        <begin position="2"/>
        <end position="93"/>
    </location>
</feature>
<comment type="similarity">
    <text evidence="3">Belongs to the FPG family.</text>
</comment>
<dbReference type="InterPro" id="IPR035937">
    <property type="entry name" value="FPG_N"/>
</dbReference>
<dbReference type="GO" id="GO:0003684">
    <property type="term" value="F:damaged DNA binding"/>
    <property type="evidence" value="ECO:0007669"/>
    <property type="project" value="InterPro"/>
</dbReference>
<dbReference type="InterPro" id="IPR015887">
    <property type="entry name" value="DNA_glyclase_Znf_dom_DNA_BS"/>
</dbReference>
<evidence type="ECO:0000313" key="19">
    <source>
        <dbReference type="Proteomes" id="UP000614410"/>
    </source>
</evidence>
<comment type="cofactor">
    <cofactor evidence="2">
        <name>Zn(2+)</name>
        <dbReference type="ChEBI" id="CHEBI:29105"/>
    </cofactor>
</comment>
<evidence type="ECO:0000256" key="15">
    <source>
        <dbReference type="PROSITE-ProRule" id="PRU00391"/>
    </source>
</evidence>
<dbReference type="InterPro" id="IPR015886">
    <property type="entry name" value="H2TH_FPG"/>
</dbReference>
<dbReference type="GO" id="GO:0008270">
    <property type="term" value="F:zinc ion binding"/>
    <property type="evidence" value="ECO:0007669"/>
    <property type="project" value="UniProtKB-KW"/>
</dbReference>
<keyword evidence="13" id="KW-0326">Glycosidase</keyword>
<keyword evidence="5" id="KW-0227">DNA damage</keyword>
<evidence type="ECO:0000256" key="12">
    <source>
        <dbReference type="ARBA" id="ARBA00023268"/>
    </source>
</evidence>
<dbReference type="Pfam" id="PF01149">
    <property type="entry name" value="Fapy_DNA_glyco"/>
    <property type="match status" value="1"/>
</dbReference>
<evidence type="ECO:0000259" key="17">
    <source>
        <dbReference type="PROSITE" id="PS51068"/>
    </source>
</evidence>
<reference evidence="18 19" key="1">
    <citation type="submission" date="2020-10" db="EMBL/GenBank/DDBJ databases">
        <title>Ca. Dormibacterota MAGs.</title>
        <authorList>
            <person name="Montgomery K."/>
        </authorList>
    </citation>
    <scope>NUCLEOTIDE SEQUENCE [LARGE SCALE GENOMIC DNA]</scope>
    <source>
        <strain evidence="18">Mitchell_Peninsula_5</strain>
    </source>
</reference>
<evidence type="ECO:0000256" key="9">
    <source>
        <dbReference type="ARBA" id="ARBA00023125"/>
    </source>
</evidence>
<organism evidence="18 19">
    <name type="scientific">Candidatus Amunia macphersoniae</name>
    <dbReference type="NCBI Taxonomy" id="3127014"/>
    <lineage>
        <taxon>Bacteria</taxon>
        <taxon>Bacillati</taxon>
        <taxon>Candidatus Dormiibacterota</taxon>
        <taxon>Candidatus Dormibacteria</taxon>
        <taxon>Candidatus Aeolococcales</taxon>
        <taxon>Candidatus Aeolococcaceae</taxon>
        <taxon>Candidatus Amunia</taxon>
    </lineage>
</organism>
<evidence type="ECO:0000256" key="11">
    <source>
        <dbReference type="ARBA" id="ARBA00023239"/>
    </source>
</evidence>
<dbReference type="Gene3D" id="3.20.190.10">
    <property type="entry name" value="MutM-like, N-terminal"/>
    <property type="match status" value="1"/>
</dbReference>
<evidence type="ECO:0000256" key="8">
    <source>
        <dbReference type="ARBA" id="ARBA00022833"/>
    </source>
</evidence>
<dbReference type="Pfam" id="PF06831">
    <property type="entry name" value="H2TH"/>
    <property type="match status" value="1"/>
</dbReference>
<dbReference type="SUPFAM" id="SSF81624">
    <property type="entry name" value="N-terminal domain of MutM-like DNA repair proteins"/>
    <property type="match status" value="1"/>
</dbReference>
<feature type="domain" description="FPG-type" evidence="16">
    <location>
        <begin position="237"/>
        <end position="271"/>
    </location>
</feature>
<evidence type="ECO:0000256" key="6">
    <source>
        <dbReference type="ARBA" id="ARBA00022771"/>
    </source>
</evidence>
<evidence type="ECO:0000256" key="7">
    <source>
        <dbReference type="ARBA" id="ARBA00022801"/>
    </source>
</evidence>
<keyword evidence="12" id="KW-0511">Multifunctional enzyme</keyword>
<dbReference type="InterPro" id="IPR010979">
    <property type="entry name" value="Ribosomal_uS13-like_H2TH"/>
</dbReference>
<evidence type="ECO:0000256" key="5">
    <source>
        <dbReference type="ARBA" id="ARBA00022763"/>
    </source>
</evidence>
<comment type="catalytic activity">
    <reaction evidence="1">
        <text>Hydrolysis of DNA containing ring-opened 7-methylguanine residues, releasing 2,6-diamino-4-hydroxy-5-(N-methyl)formamidopyrimidine.</text>
        <dbReference type="EC" id="3.2.2.23"/>
    </reaction>
</comment>
<keyword evidence="11" id="KW-0456">Lyase</keyword>
<evidence type="ECO:0000313" key="18">
    <source>
        <dbReference type="EMBL" id="MBJ7609216.1"/>
    </source>
</evidence>
<dbReference type="PROSITE" id="PS01242">
    <property type="entry name" value="ZF_FPG_1"/>
    <property type="match status" value="1"/>
</dbReference>
<evidence type="ECO:0000256" key="1">
    <source>
        <dbReference type="ARBA" id="ARBA00001668"/>
    </source>
</evidence>
<dbReference type="PANTHER" id="PTHR22993:SF9">
    <property type="entry name" value="FORMAMIDOPYRIMIDINE-DNA GLYCOSYLASE"/>
    <property type="match status" value="1"/>
</dbReference>
<evidence type="ECO:0000256" key="3">
    <source>
        <dbReference type="ARBA" id="ARBA00009409"/>
    </source>
</evidence>
<keyword evidence="4" id="KW-0479">Metal-binding</keyword>
<dbReference type="EMBL" id="JAEKNN010000031">
    <property type="protein sequence ID" value="MBJ7609216.1"/>
    <property type="molecule type" value="Genomic_DNA"/>
</dbReference>
<dbReference type="GO" id="GO:0034039">
    <property type="term" value="F:8-oxo-7,8-dihydroguanine DNA N-glycosylase activity"/>
    <property type="evidence" value="ECO:0007669"/>
    <property type="project" value="TreeGrafter"/>
</dbReference>
<dbReference type="GO" id="GO:0006284">
    <property type="term" value="P:base-excision repair"/>
    <property type="evidence" value="ECO:0007669"/>
    <property type="project" value="InterPro"/>
</dbReference>
<keyword evidence="6 15" id="KW-0863">Zinc-finger</keyword>
<accession>A0A934NGE8</accession>
<evidence type="ECO:0000259" key="16">
    <source>
        <dbReference type="PROSITE" id="PS51066"/>
    </source>
</evidence>
<sequence>MPELPEVTALAAGLTELMHGRTITAVRLRSIGALKTYDPPLTALVGTTVEAWTRHGKFLDMSSGDLHLVVHLARAGWIRWRQQLSEARASLRGPLALQVELDGGGGIDVTEQGTEKRLALYVVRSPLVDVPGVARLGVDVLDVALSPSRLTELLRTRRGQLKTVLADQSVIAGVGNAYSDEVLHGARLSPFRQAAALTDDEGRRLHEALHAVMDEAVARARATPIADLKPEKKQHLRVHGRTAQPCPVCADTIREVSLSTRSFQYCPTCQTGGRVLADRRLSRLLR</sequence>
<comment type="catalytic activity">
    <reaction evidence="14">
        <text>2'-deoxyribonucleotide-(2'-deoxyribose 5'-phosphate)-2'-deoxyribonucleotide-DNA = a 3'-end 2'-deoxyribonucleotide-(2,3-dehydro-2,3-deoxyribose 5'-phosphate)-DNA + a 5'-end 5'-phospho-2'-deoxyribonucleoside-DNA + H(+)</text>
        <dbReference type="Rhea" id="RHEA:66592"/>
        <dbReference type="Rhea" id="RHEA-COMP:13180"/>
        <dbReference type="Rhea" id="RHEA-COMP:16897"/>
        <dbReference type="Rhea" id="RHEA-COMP:17067"/>
        <dbReference type="ChEBI" id="CHEBI:15378"/>
        <dbReference type="ChEBI" id="CHEBI:136412"/>
        <dbReference type="ChEBI" id="CHEBI:157695"/>
        <dbReference type="ChEBI" id="CHEBI:167181"/>
        <dbReference type="EC" id="4.2.99.18"/>
    </reaction>
</comment>
<dbReference type="SMART" id="SM00898">
    <property type="entry name" value="Fapy_DNA_glyco"/>
    <property type="match status" value="1"/>
</dbReference>
<evidence type="ECO:0000256" key="2">
    <source>
        <dbReference type="ARBA" id="ARBA00001947"/>
    </source>
</evidence>
<dbReference type="Pfam" id="PF06827">
    <property type="entry name" value="zf-FPG_IleRS"/>
    <property type="match status" value="1"/>
</dbReference>
<dbReference type="Proteomes" id="UP000614410">
    <property type="component" value="Unassembled WGS sequence"/>
</dbReference>
<dbReference type="SMART" id="SM01232">
    <property type="entry name" value="H2TH"/>
    <property type="match status" value="1"/>
</dbReference>
<dbReference type="PROSITE" id="PS51068">
    <property type="entry name" value="FPG_CAT"/>
    <property type="match status" value="1"/>
</dbReference>
<protein>
    <submittedName>
        <fullName evidence="18">Fpg/Nei family DNA glycosylase</fullName>
    </submittedName>
</protein>
<name>A0A934NGE8_9BACT</name>